<evidence type="ECO:0000256" key="2">
    <source>
        <dbReference type="ARBA" id="ARBA00022692"/>
    </source>
</evidence>
<feature type="domain" description="ABC transmembrane type-1" evidence="6">
    <location>
        <begin position="94"/>
        <end position="286"/>
    </location>
</feature>
<keyword evidence="5" id="KW-0813">Transport</keyword>
<dbReference type="InterPro" id="IPR035906">
    <property type="entry name" value="MetI-like_sf"/>
</dbReference>
<evidence type="ECO:0000259" key="6">
    <source>
        <dbReference type="PROSITE" id="PS50928"/>
    </source>
</evidence>
<comment type="subcellular location">
    <subcellularLocation>
        <location evidence="1 5">Cell membrane</location>
        <topology evidence="1 5">Multi-pass membrane protein</topology>
    </subcellularLocation>
</comment>
<dbReference type="PANTHER" id="PTHR43879:SF1">
    <property type="entry name" value="GLUCOSE IMPORT SYSTEM PERMEASE PROTEIN GLCU"/>
    <property type="match status" value="1"/>
</dbReference>
<protein>
    <submittedName>
        <fullName evidence="7">ABC transporter permease subunit</fullName>
    </submittedName>
</protein>
<comment type="caution">
    <text evidence="7">The sequence shown here is derived from an EMBL/GenBank/DDBJ whole genome shotgun (WGS) entry which is preliminary data.</text>
</comment>
<dbReference type="Pfam" id="PF00528">
    <property type="entry name" value="BPD_transp_1"/>
    <property type="match status" value="1"/>
</dbReference>
<evidence type="ECO:0000256" key="5">
    <source>
        <dbReference type="RuleBase" id="RU363032"/>
    </source>
</evidence>
<reference evidence="7 8" key="1">
    <citation type="submission" date="2018-08" db="EMBL/GenBank/DDBJ databases">
        <title>Genome sequencing of Agrobacterium vitis strain ICMP 10754.</title>
        <authorList>
            <person name="Visnovsky S.B."/>
            <person name="Pitman A.R."/>
        </authorList>
    </citation>
    <scope>NUCLEOTIDE SEQUENCE [LARGE SCALE GENOMIC DNA]</scope>
    <source>
        <strain evidence="7 8">ICMP 10754</strain>
    </source>
</reference>
<dbReference type="Proteomes" id="UP000436911">
    <property type="component" value="Unassembled WGS sequence"/>
</dbReference>
<dbReference type="PANTHER" id="PTHR43879">
    <property type="entry name" value="ABC TRANSPORTER PERMEASE PROTEIN"/>
    <property type="match status" value="1"/>
</dbReference>
<dbReference type="EMBL" id="QUSG01000007">
    <property type="protein sequence ID" value="KAA3526782.1"/>
    <property type="molecule type" value="Genomic_DNA"/>
</dbReference>
<gene>
    <name evidence="7" type="ORF">DXT89_15425</name>
</gene>
<dbReference type="SUPFAM" id="SSF161098">
    <property type="entry name" value="MetI-like"/>
    <property type="match status" value="1"/>
</dbReference>
<dbReference type="CDD" id="cd06261">
    <property type="entry name" value="TM_PBP2"/>
    <property type="match status" value="1"/>
</dbReference>
<dbReference type="GO" id="GO:0005886">
    <property type="term" value="C:plasma membrane"/>
    <property type="evidence" value="ECO:0007669"/>
    <property type="project" value="UniProtKB-SubCell"/>
</dbReference>
<evidence type="ECO:0000313" key="8">
    <source>
        <dbReference type="Proteomes" id="UP000436911"/>
    </source>
</evidence>
<dbReference type="OrthoDB" id="9815445at2"/>
<dbReference type="AlphaFoldDB" id="A0A368NWF8"/>
<feature type="transmembrane region" description="Helical" evidence="5">
    <location>
        <begin position="100"/>
        <end position="120"/>
    </location>
</feature>
<feature type="transmembrane region" description="Helical" evidence="5">
    <location>
        <begin position="267"/>
        <end position="285"/>
    </location>
</feature>
<feature type="transmembrane region" description="Helical" evidence="5">
    <location>
        <begin position="156"/>
        <end position="185"/>
    </location>
</feature>
<name>A0A368NWF8_AGRVI</name>
<evidence type="ECO:0000256" key="3">
    <source>
        <dbReference type="ARBA" id="ARBA00022989"/>
    </source>
</evidence>
<sequence length="301" mass="33471">MRPVASRLGEGPKGAKPKPMLSRRNIMLYGILFVAAAYYLLPLYVMVVTSLKGMPEIRMGNIFSPPMEITFEPWVKAWSQACTGLNCDGLSRGFWNSVRIMVPSTVVSIAIASVSGYALANWRFKGAELFFSILVIGAFIPYQVMIYPIVIVLREIGIYGSLTGLIIVHTIFGMPILTLLFRNYFASLPEELFKAARIDGAGFWQIYFRIMLPMSLPIFVVAMILQVTGIWNDFLFGVVFTRPEYYPMTVQLNNIVNSVQGVKEYNVNMAATILTGAVPLFIYFVSGRLFVRGIAAGAVKG</sequence>
<feature type="transmembrane region" description="Helical" evidence="5">
    <location>
        <begin position="206"/>
        <end position="231"/>
    </location>
</feature>
<dbReference type="Gene3D" id="1.10.3720.10">
    <property type="entry name" value="MetI-like"/>
    <property type="match status" value="1"/>
</dbReference>
<feature type="transmembrane region" description="Helical" evidence="5">
    <location>
        <begin position="129"/>
        <end position="150"/>
    </location>
</feature>
<evidence type="ECO:0000313" key="7">
    <source>
        <dbReference type="EMBL" id="KAA3526782.1"/>
    </source>
</evidence>
<proteinExistence type="inferred from homology"/>
<keyword evidence="3 5" id="KW-1133">Transmembrane helix</keyword>
<accession>A0A368NWF8</accession>
<evidence type="ECO:0000256" key="4">
    <source>
        <dbReference type="ARBA" id="ARBA00023136"/>
    </source>
</evidence>
<comment type="similarity">
    <text evidence="5">Belongs to the binding-protein-dependent transport system permease family.</text>
</comment>
<evidence type="ECO:0000256" key="1">
    <source>
        <dbReference type="ARBA" id="ARBA00004651"/>
    </source>
</evidence>
<organism evidence="7 8">
    <name type="scientific">Agrobacterium vitis</name>
    <name type="common">Rhizobium vitis</name>
    <dbReference type="NCBI Taxonomy" id="373"/>
    <lineage>
        <taxon>Bacteria</taxon>
        <taxon>Pseudomonadati</taxon>
        <taxon>Pseudomonadota</taxon>
        <taxon>Alphaproteobacteria</taxon>
        <taxon>Hyphomicrobiales</taxon>
        <taxon>Rhizobiaceae</taxon>
        <taxon>Rhizobium/Agrobacterium group</taxon>
        <taxon>Agrobacterium</taxon>
    </lineage>
</organism>
<dbReference type="InterPro" id="IPR000515">
    <property type="entry name" value="MetI-like"/>
</dbReference>
<dbReference type="GO" id="GO:0055085">
    <property type="term" value="P:transmembrane transport"/>
    <property type="evidence" value="ECO:0007669"/>
    <property type="project" value="InterPro"/>
</dbReference>
<dbReference type="PROSITE" id="PS50928">
    <property type="entry name" value="ABC_TM1"/>
    <property type="match status" value="1"/>
</dbReference>
<keyword evidence="4 5" id="KW-0472">Membrane</keyword>
<feature type="transmembrane region" description="Helical" evidence="5">
    <location>
        <begin position="26"/>
        <end position="47"/>
    </location>
</feature>
<keyword evidence="2 5" id="KW-0812">Transmembrane</keyword>